<evidence type="ECO:0000313" key="3">
    <source>
        <dbReference type="EMBL" id="MFC3166263.1"/>
    </source>
</evidence>
<dbReference type="Gene3D" id="3.30.450.20">
    <property type="entry name" value="PAS domain"/>
    <property type="match status" value="2"/>
</dbReference>
<dbReference type="PROSITE" id="PS50883">
    <property type="entry name" value="EAL"/>
    <property type="match status" value="1"/>
</dbReference>
<organism evidence="3 4">
    <name type="scientific">Ciceribacter thiooxidans</name>
    <dbReference type="NCBI Taxonomy" id="1969821"/>
    <lineage>
        <taxon>Bacteria</taxon>
        <taxon>Pseudomonadati</taxon>
        <taxon>Pseudomonadota</taxon>
        <taxon>Alphaproteobacteria</taxon>
        <taxon>Hyphomicrobiales</taxon>
        <taxon>Rhizobiaceae</taxon>
        <taxon>Ciceribacter</taxon>
    </lineage>
</organism>
<feature type="domain" description="GGDEF" evidence="2">
    <location>
        <begin position="281"/>
        <end position="414"/>
    </location>
</feature>
<dbReference type="NCBIfam" id="TIGR00254">
    <property type="entry name" value="GGDEF"/>
    <property type="match status" value="1"/>
</dbReference>
<dbReference type="CDD" id="cd01949">
    <property type="entry name" value="GGDEF"/>
    <property type="match status" value="1"/>
</dbReference>
<dbReference type="Gene3D" id="3.20.20.450">
    <property type="entry name" value="EAL domain"/>
    <property type="match status" value="1"/>
</dbReference>
<dbReference type="SUPFAM" id="SSF55785">
    <property type="entry name" value="PYP-like sensor domain (PAS domain)"/>
    <property type="match status" value="1"/>
</dbReference>
<dbReference type="InterPro" id="IPR000014">
    <property type="entry name" value="PAS"/>
</dbReference>
<feature type="domain" description="EAL" evidence="1">
    <location>
        <begin position="423"/>
        <end position="673"/>
    </location>
</feature>
<protein>
    <submittedName>
        <fullName evidence="3">Bifunctional diguanylate cyclase/phosphodiesterase</fullName>
    </submittedName>
</protein>
<sequence>MLSLLRILENMQQGVMLLDADLQVVAFNGRAGELLQAPKDGIEVGLSATRLADQIPVLAITPKSGTARESWVTHVQTRSTTLRREISIGSRVILLTTAPIEEGGWLVTCDDISALATIRRDLADQNSRFDAALANMPHGLCMFDAETKLLLCNAAYARLYDLPDSLTRPGTPLGQILDYRRTAGNEPAQREAYFDVVVEAAIKGSAASQCVNLVDGRVIKITHNPIENGGYVATHEDVTESVRAEEQIRHMASHDPLTGLPNRALLREKLDRELILSRAGKRCAVLCLDLDHFKDVNDTMGHGAGDQLLKTVTDRLRSHLTDHDTIARLGGDEFIVVRENVQDVELVSDLAQRLVESVGETFSIDGQAVHVGASIGIAIAPEDGDTPDGVLRNADTALYKAKTSGRSTFCFFEAEMDAGIQKRRRLEIDLRQAIAGDEFEIFYQPQVNTETENVVGFEALVRWHHPDRGLVSPAEFIPLAEETGLIVPLGEWVLRQACKDAATWPKNIKVAVNLSPLQFRSPLLIHTVVSALGDSGLTPCQLELEITESVLLTDSESALATLHHIKGLGVQIAMDDFGTGYSSLSYLRLFPFDKIKIDQSFIRELGTSKDCAAIVKAVVDLGYSLGITTTAEGVETPEQLDRVRRHGCTEIQGYLFGKPLPVSHVPEVLAKGQAAVPSVQD</sequence>
<name>A0ABV7I8R0_9HYPH</name>
<dbReference type="InterPro" id="IPR000160">
    <property type="entry name" value="GGDEF_dom"/>
</dbReference>
<dbReference type="Pfam" id="PF00990">
    <property type="entry name" value="GGDEF"/>
    <property type="match status" value="1"/>
</dbReference>
<dbReference type="Pfam" id="PF00563">
    <property type="entry name" value="EAL"/>
    <property type="match status" value="1"/>
</dbReference>
<dbReference type="Gene3D" id="3.30.70.270">
    <property type="match status" value="1"/>
</dbReference>
<dbReference type="CDD" id="cd01948">
    <property type="entry name" value="EAL"/>
    <property type="match status" value="1"/>
</dbReference>
<dbReference type="SUPFAM" id="SSF55073">
    <property type="entry name" value="Nucleotide cyclase"/>
    <property type="match status" value="1"/>
</dbReference>
<evidence type="ECO:0000259" key="2">
    <source>
        <dbReference type="PROSITE" id="PS50887"/>
    </source>
</evidence>
<proteinExistence type="predicted"/>
<dbReference type="SMART" id="SM00267">
    <property type="entry name" value="GGDEF"/>
    <property type="match status" value="1"/>
</dbReference>
<dbReference type="SMART" id="SM00052">
    <property type="entry name" value="EAL"/>
    <property type="match status" value="1"/>
</dbReference>
<dbReference type="RefSeq" id="WP_182308951.1">
    <property type="nucleotide sequence ID" value="NZ_CP059897.1"/>
</dbReference>
<dbReference type="InterPro" id="IPR052155">
    <property type="entry name" value="Biofilm_reg_signaling"/>
</dbReference>
<dbReference type="InterPro" id="IPR029787">
    <property type="entry name" value="Nucleotide_cyclase"/>
</dbReference>
<keyword evidence="4" id="KW-1185">Reference proteome</keyword>
<evidence type="ECO:0000259" key="1">
    <source>
        <dbReference type="PROSITE" id="PS50883"/>
    </source>
</evidence>
<dbReference type="InterPro" id="IPR001633">
    <property type="entry name" value="EAL_dom"/>
</dbReference>
<evidence type="ECO:0000313" key="4">
    <source>
        <dbReference type="Proteomes" id="UP001595647"/>
    </source>
</evidence>
<dbReference type="EMBL" id="JBHRTG010000019">
    <property type="protein sequence ID" value="MFC3166263.1"/>
    <property type="molecule type" value="Genomic_DNA"/>
</dbReference>
<gene>
    <name evidence="3" type="ORF">ACFOHV_23550</name>
</gene>
<dbReference type="PROSITE" id="PS50887">
    <property type="entry name" value="GGDEF"/>
    <property type="match status" value="1"/>
</dbReference>
<dbReference type="SUPFAM" id="SSF141868">
    <property type="entry name" value="EAL domain-like"/>
    <property type="match status" value="1"/>
</dbReference>
<reference evidence="4" key="1">
    <citation type="journal article" date="2019" name="Int. J. Syst. Evol. Microbiol.">
        <title>The Global Catalogue of Microorganisms (GCM) 10K type strain sequencing project: providing services to taxonomists for standard genome sequencing and annotation.</title>
        <authorList>
            <consortium name="The Broad Institute Genomics Platform"/>
            <consortium name="The Broad Institute Genome Sequencing Center for Infectious Disease"/>
            <person name="Wu L."/>
            <person name="Ma J."/>
        </authorList>
    </citation>
    <scope>NUCLEOTIDE SEQUENCE [LARGE SCALE GENOMIC DNA]</scope>
    <source>
        <strain evidence="4">KCTC 52231</strain>
    </source>
</reference>
<dbReference type="Pfam" id="PF12860">
    <property type="entry name" value="PAS_7"/>
    <property type="match status" value="2"/>
</dbReference>
<dbReference type="InterPro" id="IPR035919">
    <property type="entry name" value="EAL_sf"/>
</dbReference>
<dbReference type="PANTHER" id="PTHR44757:SF2">
    <property type="entry name" value="BIOFILM ARCHITECTURE MAINTENANCE PROTEIN MBAA"/>
    <property type="match status" value="1"/>
</dbReference>
<dbReference type="PANTHER" id="PTHR44757">
    <property type="entry name" value="DIGUANYLATE CYCLASE DGCP"/>
    <property type="match status" value="1"/>
</dbReference>
<dbReference type="InterPro" id="IPR035965">
    <property type="entry name" value="PAS-like_dom_sf"/>
</dbReference>
<dbReference type="SMART" id="SM00091">
    <property type="entry name" value="PAS"/>
    <property type="match status" value="2"/>
</dbReference>
<accession>A0ABV7I8R0</accession>
<dbReference type="InterPro" id="IPR043128">
    <property type="entry name" value="Rev_trsase/Diguanyl_cyclase"/>
</dbReference>
<comment type="caution">
    <text evidence="3">The sequence shown here is derived from an EMBL/GenBank/DDBJ whole genome shotgun (WGS) entry which is preliminary data.</text>
</comment>
<dbReference type="Proteomes" id="UP001595647">
    <property type="component" value="Unassembled WGS sequence"/>
</dbReference>